<evidence type="ECO:0008006" key="8">
    <source>
        <dbReference type="Google" id="ProtNLM"/>
    </source>
</evidence>
<accession>A0A8R1I2W9</accession>
<evidence type="ECO:0000256" key="1">
    <source>
        <dbReference type="ARBA" id="ARBA00004141"/>
    </source>
</evidence>
<dbReference type="AlphaFoldDB" id="A0A8R1I2W9"/>
<dbReference type="GO" id="GO:0005886">
    <property type="term" value="C:plasma membrane"/>
    <property type="evidence" value="ECO:0007669"/>
    <property type="project" value="TreeGrafter"/>
</dbReference>
<evidence type="ECO:0000313" key="7">
    <source>
        <dbReference type="Proteomes" id="UP000005237"/>
    </source>
</evidence>
<sequence>MKLNNITSWHLIGRILETNYERSEPRDSLRAVLLFLLFLLTFASGMIATLLKGQWARSYILSFVACIGGGVFLGACLLDLLPDCIESFENVKLSTKFPVPLAFVALGFLIVLTIDQLMKTAKDRNIFGRVGNYLHIHEHEEQRESQGESIHQSGISVSLLVCALSVHALFEGISLAVVPEATQILQVCFKVL</sequence>
<dbReference type="PANTHER" id="PTHR11040">
    <property type="entry name" value="ZINC/IRON TRANSPORTER"/>
    <property type="match status" value="1"/>
</dbReference>
<keyword evidence="2 5" id="KW-0812">Transmembrane</keyword>
<dbReference type="EnsemblMetazoa" id="CJA13692.1">
    <property type="protein sequence ID" value="CJA13692.1"/>
    <property type="gene ID" value="WBGene00132896"/>
</dbReference>
<evidence type="ECO:0000313" key="6">
    <source>
        <dbReference type="EnsemblMetazoa" id="CJA13692.1"/>
    </source>
</evidence>
<feature type="transmembrane region" description="Helical" evidence="5">
    <location>
        <begin position="58"/>
        <end position="81"/>
    </location>
</feature>
<dbReference type="Pfam" id="PF02535">
    <property type="entry name" value="Zip"/>
    <property type="match status" value="1"/>
</dbReference>
<evidence type="ECO:0000256" key="4">
    <source>
        <dbReference type="ARBA" id="ARBA00023136"/>
    </source>
</evidence>
<evidence type="ECO:0000256" key="3">
    <source>
        <dbReference type="ARBA" id="ARBA00022989"/>
    </source>
</evidence>
<dbReference type="PANTHER" id="PTHR11040:SF140">
    <property type="entry name" value="ZRT (ZRT), IRT- (IRT-) LIKE PROTEIN TRANSPORTER"/>
    <property type="match status" value="1"/>
</dbReference>
<organism evidence="6 7">
    <name type="scientific">Caenorhabditis japonica</name>
    <dbReference type="NCBI Taxonomy" id="281687"/>
    <lineage>
        <taxon>Eukaryota</taxon>
        <taxon>Metazoa</taxon>
        <taxon>Ecdysozoa</taxon>
        <taxon>Nematoda</taxon>
        <taxon>Chromadorea</taxon>
        <taxon>Rhabditida</taxon>
        <taxon>Rhabditina</taxon>
        <taxon>Rhabditomorpha</taxon>
        <taxon>Rhabditoidea</taxon>
        <taxon>Rhabditidae</taxon>
        <taxon>Peloderinae</taxon>
        <taxon>Caenorhabditis</taxon>
    </lineage>
</organism>
<comment type="subcellular location">
    <subcellularLocation>
        <location evidence="1">Membrane</location>
        <topology evidence="1">Multi-pass membrane protein</topology>
    </subcellularLocation>
</comment>
<keyword evidence="7" id="KW-1185">Reference proteome</keyword>
<evidence type="ECO:0000256" key="2">
    <source>
        <dbReference type="ARBA" id="ARBA00022692"/>
    </source>
</evidence>
<reference evidence="7" key="1">
    <citation type="submission" date="2010-08" db="EMBL/GenBank/DDBJ databases">
        <authorList>
            <consortium name="Caenorhabditis japonica Sequencing Consortium"/>
            <person name="Wilson R.K."/>
        </authorList>
    </citation>
    <scope>NUCLEOTIDE SEQUENCE [LARGE SCALE GENOMIC DNA]</scope>
    <source>
        <strain evidence="7">DF5081</strain>
    </source>
</reference>
<evidence type="ECO:0000256" key="5">
    <source>
        <dbReference type="SAM" id="Phobius"/>
    </source>
</evidence>
<feature type="transmembrane region" description="Helical" evidence="5">
    <location>
        <begin position="31"/>
        <end position="51"/>
    </location>
</feature>
<reference evidence="6" key="2">
    <citation type="submission" date="2022-06" db="UniProtKB">
        <authorList>
            <consortium name="EnsemblMetazoa"/>
        </authorList>
    </citation>
    <scope>IDENTIFICATION</scope>
    <source>
        <strain evidence="6">DF5081</strain>
    </source>
</reference>
<keyword evidence="4 5" id="KW-0472">Membrane</keyword>
<feature type="transmembrane region" description="Helical" evidence="5">
    <location>
        <begin position="101"/>
        <end position="118"/>
    </location>
</feature>
<dbReference type="InterPro" id="IPR003689">
    <property type="entry name" value="ZIP"/>
</dbReference>
<dbReference type="GO" id="GO:0005385">
    <property type="term" value="F:zinc ion transmembrane transporter activity"/>
    <property type="evidence" value="ECO:0007669"/>
    <property type="project" value="TreeGrafter"/>
</dbReference>
<protein>
    <recommendedName>
        <fullName evidence="8">Zinc transporter ZIP1</fullName>
    </recommendedName>
</protein>
<proteinExistence type="predicted"/>
<keyword evidence="3 5" id="KW-1133">Transmembrane helix</keyword>
<name>A0A8R1I2W9_CAEJA</name>
<dbReference type="Proteomes" id="UP000005237">
    <property type="component" value="Unassembled WGS sequence"/>
</dbReference>